<evidence type="ECO:0000313" key="2">
    <source>
        <dbReference type="Proteomes" id="UP000248340"/>
    </source>
</evidence>
<dbReference type="RefSeq" id="XP_025487621.1">
    <property type="nucleotide sequence ID" value="XM_025630408.1"/>
</dbReference>
<sequence>MCMEWPLTAAESLLLERPTWQLKSAKQGIGHEAVRAAGRLSCEYACGHASDAASELSILSDKTRGGICMQCDRQRHLFRPLTSPPFPFAFGRLLFYFLFSSRFNHGLMCFMGVAYKGLHSWIGVDA</sequence>
<dbReference type="OrthoDB" id="10563164at2759"/>
<dbReference type="Proteomes" id="UP000248340">
    <property type="component" value="Unassembled WGS sequence"/>
</dbReference>
<name>A0A319BYY7_9EURO</name>
<dbReference type="AlphaFoldDB" id="A0A319BYY7"/>
<dbReference type="EMBL" id="KZ821741">
    <property type="protein sequence ID" value="PYH77421.1"/>
    <property type="molecule type" value="Genomic_DNA"/>
</dbReference>
<gene>
    <name evidence="1" type="ORF">BO82DRAFT_179077</name>
</gene>
<dbReference type="GeneID" id="37133149"/>
<evidence type="ECO:0000313" key="1">
    <source>
        <dbReference type="EMBL" id="PYH77421.1"/>
    </source>
</evidence>
<reference evidence="1 2" key="1">
    <citation type="submission" date="2016-12" db="EMBL/GenBank/DDBJ databases">
        <title>The genomes of Aspergillus section Nigri reveals drivers in fungal speciation.</title>
        <authorList>
            <consortium name="DOE Joint Genome Institute"/>
            <person name="Vesth T.C."/>
            <person name="Nybo J."/>
            <person name="Theobald S."/>
            <person name="Brandl J."/>
            <person name="Frisvad J.C."/>
            <person name="Nielsen K.F."/>
            <person name="Lyhne E.K."/>
            <person name="Kogle M.E."/>
            <person name="Kuo A."/>
            <person name="Riley R."/>
            <person name="Clum A."/>
            <person name="Nolan M."/>
            <person name="Lipzen A."/>
            <person name="Salamov A."/>
            <person name="Henrissat B."/>
            <person name="Wiebenga A."/>
            <person name="De Vries R.P."/>
            <person name="Grigoriev I.V."/>
            <person name="Mortensen U.H."/>
            <person name="Andersen M.R."/>
            <person name="Baker S.E."/>
        </authorList>
    </citation>
    <scope>NUCLEOTIDE SEQUENCE [LARGE SCALE GENOMIC DNA]</scope>
    <source>
        <strain evidence="1 2">CBS 121591</strain>
    </source>
</reference>
<protein>
    <submittedName>
        <fullName evidence="1">Uncharacterized protein</fullName>
    </submittedName>
</protein>
<dbReference type="VEuPathDB" id="FungiDB:BO82DRAFT_179077"/>
<keyword evidence="2" id="KW-1185">Reference proteome</keyword>
<accession>A0A319BYY7</accession>
<organism evidence="1 2">
    <name type="scientific">Aspergillus uvarum CBS 121591</name>
    <dbReference type="NCBI Taxonomy" id="1448315"/>
    <lineage>
        <taxon>Eukaryota</taxon>
        <taxon>Fungi</taxon>
        <taxon>Dikarya</taxon>
        <taxon>Ascomycota</taxon>
        <taxon>Pezizomycotina</taxon>
        <taxon>Eurotiomycetes</taxon>
        <taxon>Eurotiomycetidae</taxon>
        <taxon>Eurotiales</taxon>
        <taxon>Aspergillaceae</taxon>
        <taxon>Aspergillus</taxon>
        <taxon>Aspergillus subgen. Circumdati</taxon>
    </lineage>
</organism>
<proteinExistence type="predicted"/>